<dbReference type="PANTHER" id="PTHR22809">
    <property type="entry name" value="METHYLTRANSFERASE-RELATED"/>
    <property type="match status" value="1"/>
</dbReference>
<dbReference type="PANTHER" id="PTHR22809:SF11">
    <property type="entry name" value="TRNA N(3)-METHYLCYTIDINE METHYLTRANSFERASE METTL2"/>
    <property type="match status" value="1"/>
</dbReference>
<accession>A0A4P9VYJ1</accession>
<dbReference type="InterPro" id="IPR013217">
    <property type="entry name" value="Methyltransf_12"/>
</dbReference>
<evidence type="ECO:0000313" key="6">
    <source>
        <dbReference type="EMBL" id="RKO83833.1"/>
    </source>
</evidence>
<dbReference type="GO" id="GO:0032259">
    <property type="term" value="P:methylation"/>
    <property type="evidence" value="ECO:0007669"/>
    <property type="project" value="UniProtKB-KW"/>
</dbReference>
<dbReference type="Proteomes" id="UP000269721">
    <property type="component" value="Unassembled WGS sequence"/>
</dbReference>
<feature type="region of interest" description="Disordered" evidence="4">
    <location>
        <begin position="1"/>
        <end position="30"/>
    </location>
</feature>
<keyword evidence="7" id="KW-1185">Reference proteome</keyword>
<dbReference type="GO" id="GO:0052735">
    <property type="term" value="F:tRNA (cytidine-3-)-methyltransferase activity"/>
    <property type="evidence" value="ECO:0007669"/>
    <property type="project" value="TreeGrafter"/>
</dbReference>
<dbReference type="AlphaFoldDB" id="A0A4P9VYJ1"/>
<dbReference type="InterPro" id="IPR029063">
    <property type="entry name" value="SAM-dependent_MTases_sf"/>
</dbReference>
<dbReference type="InterPro" id="IPR026113">
    <property type="entry name" value="METTL2/6/8-like"/>
</dbReference>
<dbReference type="CDD" id="cd02440">
    <property type="entry name" value="AdoMet_MTases"/>
    <property type="match status" value="1"/>
</dbReference>
<dbReference type="OrthoDB" id="417697at2759"/>
<evidence type="ECO:0000256" key="2">
    <source>
        <dbReference type="ARBA" id="ARBA00022603"/>
    </source>
</evidence>
<evidence type="ECO:0000313" key="7">
    <source>
        <dbReference type="Proteomes" id="UP000269721"/>
    </source>
</evidence>
<evidence type="ECO:0000256" key="3">
    <source>
        <dbReference type="ARBA" id="ARBA00022679"/>
    </source>
</evidence>
<proteinExistence type="inferred from homology"/>
<protein>
    <submittedName>
        <fullName evidence="6">S-adenosyl-L-methionine-dependent methyltransferase</fullName>
    </submittedName>
</protein>
<dbReference type="EMBL" id="ML000786">
    <property type="protein sequence ID" value="RKO83833.1"/>
    <property type="molecule type" value="Genomic_DNA"/>
</dbReference>
<gene>
    <name evidence="6" type="ORF">BDK51DRAFT_23329</name>
</gene>
<dbReference type="Gene3D" id="3.40.50.150">
    <property type="entry name" value="Vaccinia Virus protein VP39"/>
    <property type="match status" value="1"/>
</dbReference>
<evidence type="ECO:0000256" key="4">
    <source>
        <dbReference type="SAM" id="MobiDB-lite"/>
    </source>
</evidence>
<keyword evidence="3 6" id="KW-0808">Transferase</keyword>
<dbReference type="SUPFAM" id="SSF53335">
    <property type="entry name" value="S-adenosyl-L-methionine-dependent methyltransferases"/>
    <property type="match status" value="1"/>
</dbReference>
<keyword evidence="2 6" id="KW-0489">Methyltransferase</keyword>
<evidence type="ECO:0000256" key="1">
    <source>
        <dbReference type="ARBA" id="ARBA00009725"/>
    </source>
</evidence>
<dbReference type="PIRSF" id="PIRSF037755">
    <property type="entry name" value="Mettl2_prd"/>
    <property type="match status" value="1"/>
</dbReference>
<comment type="similarity">
    <text evidence="1">Belongs to the methyltransferase superfamily. METL family.</text>
</comment>
<organism evidence="6 7">
    <name type="scientific">Blyttiomyces helicus</name>
    <dbReference type="NCBI Taxonomy" id="388810"/>
    <lineage>
        <taxon>Eukaryota</taxon>
        <taxon>Fungi</taxon>
        <taxon>Fungi incertae sedis</taxon>
        <taxon>Chytridiomycota</taxon>
        <taxon>Chytridiomycota incertae sedis</taxon>
        <taxon>Chytridiomycetes</taxon>
        <taxon>Chytridiomycetes incertae sedis</taxon>
        <taxon>Blyttiomyces</taxon>
    </lineage>
</organism>
<feature type="domain" description="Methyltransferase type 12" evidence="5">
    <location>
        <begin position="125"/>
        <end position="227"/>
    </location>
</feature>
<evidence type="ECO:0000259" key="5">
    <source>
        <dbReference type="Pfam" id="PF08242"/>
    </source>
</evidence>
<dbReference type="Pfam" id="PF08242">
    <property type="entry name" value="Methyltransf_12"/>
    <property type="match status" value="1"/>
</dbReference>
<reference evidence="7" key="1">
    <citation type="journal article" date="2018" name="Nat. Microbiol.">
        <title>Leveraging single-cell genomics to expand the fungal tree of life.</title>
        <authorList>
            <person name="Ahrendt S.R."/>
            <person name="Quandt C.A."/>
            <person name="Ciobanu D."/>
            <person name="Clum A."/>
            <person name="Salamov A."/>
            <person name="Andreopoulos B."/>
            <person name="Cheng J.F."/>
            <person name="Woyke T."/>
            <person name="Pelin A."/>
            <person name="Henrissat B."/>
            <person name="Reynolds N.K."/>
            <person name="Benny G.L."/>
            <person name="Smith M.E."/>
            <person name="James T.Y."/>
            <person name="Grigoriev I.V."/>
        </authorList>
    </citation>
    <scope>NUCLEOTIDE SEQUENCE [LARGE SCALE GENOMIC DNA]</scope>
</reference>
<sequence>MDEPSTPPVRRPEESSKKTTSSVSDFGTRNLKDEDDVFDFNAWDNVEWDEEQETEALAKIEKQALAKVSDEMREKYDSEAPQMWDQFYSKNTNRFFKDRHWLRLEFPEIFANLPKDQTSRFNVWEIGCGAGNTVFPLLEEAGDANVFVYACDYSQVAVEVVRSSPDYKEEKCRAFVYDITSLDAPEHIELGSIDICICIFVLSAIHPSTWETAVKNIWRALKPGGLLLFRDYGRYDLAQLRFKGGRLLEDNFYVRGDGTRVYFFTS</sequence>
<name>A0A4P9VYJ1_9FUNG</name>
<feature type="non-terminal residue" evidence="6">
    <location>
        <position position="266"/>
    </location>
</feature>